<dbReference type="EMBL" id="KR604693">
    <property type="protein sequence ID" value="AKN21186.1"/>
    <property type="molecule type" value="Genomic_DNA"/>
</dbReference>
<dbReference type="GeneID" id="26795816"/>
<evidence type="ECO:0000313" key="1">
    <source>
        <dbReference type="EMBL" id="AKN21186.1"/>
    </source>
</evidence>
<reference evidence="1 2" key="1">
    <citation type="journal article" date="2015" name="Genome Announc.">
        <title>Complete Genome Sequence of Phytopathogenic Pectobacterium atrosepticum Bacteriophage Peat1.</title>
        <authorList>
            <person name="Kalischuk M."/>
            <person name="Hachey J."/>
            <person name="Kawchuk L."/>
        </authorList>
    </citation>
    <scope>NUCLEOTIDE SEQUENCE [LARGE SCALE GENOMIC DNA]</scope>
</reference>
<proteinExistence type="predicted"/>
<sequence length="60" mass="6829">MAGTRELSFDDEKPTDHITPVLNLVNEGKYTQARTYLLHLAPDKQASIRRTIAVKTNIYL</sequence>
<accession>A0A0H3YEP0</accession>
<keyword evidence="2" id="KW-1185">Reference proteome</keyword>
<organism evidence="1 2">
    <name type="scientific">Pectobacterium phage Peat1</name>
    <dbReference type="NCBI Taxonomy" id="1654601"/>
    <lineage>
        <taxon>Viruses</taxon>
        <taxon>Duplodnaviria</taxon>
        <taxon>Heunggongvirae</taxon>
        <taxon>Uroviricota</taxon>
        <taxon>Caudoviricetes</taxon>
        <taxon>Autographivirales</taxon>
        <taxon>Autoscriptoviridae</taxon>
        <taxon>Corkvirinae</taxon>
        <taxon>Phimunavirus</taxon>
        <taxon>Phimunavirus peat1</taxon>
    </lineage>
</organism>
<evidence type="ECO:0000313" key="2">
    <source>
        <dbReference type="Proteomes" id="UP000203782"/>
    </source>
</evidence>
<dbReference type="KEGG" id="vg:26795816"/>
<dbReference type="RefSeq" id="YP_009224660.1">
    <property type="nucleotide sequence ID" value="NC_029081.1"/>
</dbReference>
<dbReference type="Proteomes" id="UP000203782">
    <property type="component" value="Segment"/>
</dbReference>
<name>A0A0H3YEP0_9CAUD</name>
<protein>
    <submittedName>
        <fullName evidence="1">Uncharacterized protein</fullName>
    </submittedName>
</protein>
<dbReference type="OrthoDB" id="24103at10239"/>